<accession>A0A6J1DV23</accession>
<comment type="similarity">
    <text evidence="2 7">Belongs to the UDP-glycosyltransferase family.</text>
</comment>
<dbReference type="SUPFAM" id="SSF53756">
    <property type="entry name" value="UDP-Glycosyltransferase/glycogen phosphorylase"/>
    <property type="match status" value="1"/>
</dbReference>
<reference evidence="10" key="1">
    <citation type="submission" date="2025-08" db="UniProtKB">
        <authorList>
            <consortium name="RefSeq"/>
        </authorList>
    </citation>
    <scope>IDENTIFICATION</scope>
    <source>
        <strain evidence="10">OHB3-1</strain>
    </source>
</reference>
<evidence type="ECO:0000256" key="5">
    <source>
        <dbReference type="ARBA" id="ARBA00066953"/>
    </source>
</evidence>
<proteinExistence type="inferred from homology"/>
<dbReference type="FunFam" id="3.40.50.2000:FF:000019">
    <property type="entry name" value="Glycosyltransferase"/>
    <property type="match status" value="1"/>
</dbReference>
<evidence type="ECO:0000256" key="4">
    <source>
        <dbReference type="ARBA" id="ARBA00050692"/>
    </source>
</evidence>
<feature type="domain" description="Glycosyltransferase N-terminal" evidence="8">
    <location>
        <begin position="7"/>
        <end position="40"/>
    </location>
</feature>
<dbReference type="RefSeq" id="XP_022157657.1">
    <property type="nucleotide sequence ID" value="XM_022301965.1"/>
</dbReference>
<dbReference type="Gene3D" id="3.40.50.2000">
    <property type="entry name" value="Glycogen Phosphorylase B"/>
    <property type="match status" value="3"/>
</dbReference>
<dbReference type="OrthoDB" id="5835829at2759"/>
<name>A0A6J1DV23_MOMCH</name>
<dbReference type="PANTHER" id="PTHR11926:SF1560">
    <property type="entry name" value="UDP-GLYCOSYLTRANSFERASE 74E1-RELATED"/>
    <property type="match status" value="1"/>
</dbReference>
<dbReference type="GO" id="GO:0080044">
    <property type="term" value="F:quercetin 7-O-glucosyltransferase activity"/>
    <property type="evidence" value="ECO:0007669"/>
    <property type="project" value="TreeGrafter"/>
</dbReference>
<evidence type="ECO:0000256" key="2">
    <source>
        <dbReference type="ARBA" id="ARBA00009995"/>
    </source>
</evidence>
<evidence type="ECO:0000313" key="10">
    <source>
        <dbReference type="RefSeq" id="XP_022157657.1"/>
    </source>
</evidence>
<evidence type="ECO:0000256" key="3">
    <source>
        <dbReference type="ARBA" id="ARBA00022679"/>
    </source>
</evidence>
<dbReference type="EC" id="2.4.1.350" evidence="5"/>
<dbReference type="PANTHER" id="PTHR11926">
    <property type="entry name" value="GLUCOSYL/GLUCURONOSYL TRANSFERASES"/>
    <property type="match status" value="1"/>
</dbReference>
<protein>
    <recommendedName>
        <fullName evidence="6">Mogroside I-E synthase</fullName>
        <ecNumber evidence="5">2.4.1.350</ecNumber>
    </recommendedName>
</protein>
<dbReference type="Pfam" id="PF00201">
    <property type="entry name" value="UDPGT"/>
    <property type="match status" value="1"/>
</dbReference>
<dbReference type="InterPro" id="IPR002213">
    <property type="entry name" value="UDP_glucos_trans"/>
</dbReference>
<dbReference type="InterPro" id="IPR035595">
    <property type="entry name" value="UDP_glycos_trans_CS"/>
</dbReference>
<dbReference type="GO" id="GO:0080043">
    <property type="term" value="F:quercetin 3-O-glucosyltransferase activity"/>
    <property type="evidence" value="ECO:0007669"/>
    <property type="project" value="TreeGrafter"/>
</dbReference>
<dbReference type="PROSITE" id="PS00375">
    <property type="entry name" value="UDPGT"/>
    <property type="match status" value="1"/>
</dbReference>
<dbReference type="AlphaFoldDB" id="A0A6J1DV23"/>
<evidence type="ECO:0000256" key="7">
    <source>
        <dbReference type="RuleBase" id="RU003718"/>
    </source>
</evidence>
<organism evidence="9 10">
    <name type="scientific">Momordica charantia</name>
    <name type="common">Bitter gourd</name>
    <name type="synonym">Balsam pear</name>
    <dbReference type="NCBI Taxonomy" id="3673"/>
    <lineage>
        <taxon>Eukaryota</taxon>
        <taxon>Viridiplantae</taxon>
        <taxon>Streptophyta</taxon>
        <taxon>Embryophyta</taxon>
        <taxon>Tracheophyta</taxon>
        <taxon>Spermatophyta</taxon>
        <taxon>Magnoliopsida</taxon>
        <taxon>eudicotyledons</taxon>
        <taxon>Gunneridae</taxon>
        <taxon>Pentapetalae</taxon>
        <taxon>rosids</taxon>
        <taxon>fabids</taxon>
        <taxon>Cucurbitales</taxon>
        <taxon>Cucurbitaceae</taxon>
        <taxon>Momordiceae</taxon>
        <taxon>Momordica</taxon>
    </lineage>
</organism>
<dbReference type="GeneID" id="111024313"/>
<keyword evidence="9" id="KW-1185">Reference proteome</keyword>
<dbReference type="KEGG" id="mcha:111024313"/>
<dbReference type="CDD" id="cd03784">
    <property type="entry name" value="GT1_Gtf-like"/>
    <property type="match status" value="1"/>
</dbReference>
<evidence type="ECO:0000313" key="9">
    <source>
        <dbReference type="Proteomes" id="UP000504603"/>
    </source>
</evidence>
<dbReference type="Proteomes" id="UP000504603">
    <property type="component" value="Unplaced"/>
</dbReference>
<evidence type="ECO:0000256" key="1">
    <source>
        <dbReference type="ARBA" id="ARBA00004721"/>
    </source>
</evidence>
<dbReference type="InterPro" id="IPR058980">
    <property type="entry name" value="Glyco_transf_N"/>
</dbReference>
<comment type="catalytic activity">
    <reaction evidence="4">
        <text>mogrol + UDP-alpha-D-glucose = mogroside IE + UDP + H(+)</text>
        <dbReference type="Rhea" id="RHEA:52044"/>
        <dbReference type="ChEBI" id="CHEBI:15378"/>
        <dbReference type="ChEBI" id="CHEBI:58223"/>
        <dbReference type="ChEBI" id="CHEBI:58885"/>
        <dbReference type="ChEBI" id="CHEBI:138974"/>
        <dbReference type="ChEBI" id="CHEBI:138975"/>
        <dbReference type="EC" id="2.4.1.350"/>
    </reaction>
    <physiologicalReaction direction="left-to-right" evidence="4">
        <dbReference type="Rhea" id="RHEA:52045"/>
    </physiologicalReaction>
</comment>
<evidence type="ECO:0000259" key="8">
    <source>
        <dbReference type="Pfam" id="PF26168"/>
    </source>
</evidence>
<evidence type="ECO:0000256" key="6">
    <source>
        <dbReference type="ARBA" id="ARBA00074737"/>
    </source>
</evidence>
<comment type="pathway">
    <text evidence="1">Secondary metabolite biosynthesis; terpenoid biosynthesis.</text>
</comment>
<keyword evidence="3 7" id="KW-0808">Transferase</keyword>
<gene>
    <name evidence="10" type="primary">LOC111024313</name>
</gene>
<keyword evidence="7" id="KW-0328">Glycosyltransferase</keyword>
<dbReference type="Pfam" id="PF26168">
    <property type="entry name" value="Glyco_transf_N"/>
    <property type="match status" value="1"/>
</dbReference>
<sequence>MEERGKKVHVLVIPYPTQGHVNPMLQFCNRLASKGVATTVALAAAPFFTQPSAVNLIYYCVHKGLLKVPISEESSSVPGLPPLLPAEMPSFIYVGGSYPQYFHLVLNQWLNVHKADWFIVNSIYELEPQAVEEMSKIGPTLTIGPTIPSFYIDNHNENDKKYELNLFSIKPEEASSTTKWLETKPKGSVVYMSFGSLANMSIIQMVELAVGLIESNYFFIWVVRESEEWKIPKGFVAEKGLILKWCSQIEVLSNEAVGCFFTHCGWNSTLETLCLGVPMVTMPQWTDQPTIAKYVEDVWKVGVRVKVGEDGIVGKEEIKACIGTVMEGDRAIEFKENALRWKQVVLQALGEGGSSMKNIDQFISSLREKISDN</sequence>